<evidence type="ECO:0000313" key="1">
    <source>
        <dbReference type="EMBL" id="KAI8010210.1"/>
    </source>
</evidence>
<gene>
    <name evidence="1" type="ORF">LOK49_LG06G03308</name>
</gene>
<evidence type="ECO:0000313" key="2">
    <source>
        <dbReference type="Proteomes" id="UP001060215"/>
    </source>
</evidence>
<comment type="caution">
    <text evidence="1">The sequence shown here is derived from an EMBL/GenBank/DDBJ whole genome shotgun (WGS) entry which is preliminary data.</text>
</comment>
<name>A0ACC0HAG0_9ERIC</name>
<reference evidence="1 2" key="1">
    <citation type="journal article" date="2022" name="Plant J.">
        <title>Chromosome-level genome of Camellia lanceoleosa provides a valuable resource for understanding genome evolution and self-incompatibility.</title>
        <authorList>
            <person name="Gong W."/>
            <person name="Xiao S."/>
            <person name="Wang L."/>
            <person name="Liao Z."/>
            <person name="Chang Y."/>
            <person name="Mo W."/>
            <person name="Hu G."/>
            <person name="Li W."/>
            <person name="Zhao G."/>
            <person name="Zhu H."/>
            <person name="Hu X."/>
            <person name="Ji K."/>
            <person name="Xiang X."/>
            <person name="Song Q."/>
            <person name="Yuan D."/>
            <person name="Jin S."/>
            <person name="Zhang L."/>
        </authorList>
    </citation>
    <scope>NUCLEOTIDE SEQUENCE [LARGE SCALE GENOMIC DNA]</scope>
    <source>
        <strain evidence="1">SQ_2022a</strain>
    </source>
</reference>
<protein>
    <submittedName>
        <fullName evidence="1">Uncharacterized protein</fullName>
    </submittedName>
</protein>
<organism evidence="1 2">
    <name type="scientific">Camellia lanceoleosa</name>
    <dbReference type="NCBI Taxonomy" id="1840588"/>
    <lineage>
        <taxon>Eukaryota</taxon>
        <taxon>Viridiplantae</taxon>
        <taxon>Streptophyta</taxon>
        <taxon>Embryophyta</taxon>
        <taxon>Tracheophyta</taxon>
        <taxon>Spermatophyta</taxon>
        <taxon>Magnoliopsida</taxon>
        <taxon>eudicotyledons</taxon>
        <taxon>Gunneridae</taxon>
        <taxon>Pentapetalae</taxon>
        <taxon>asterids</taxon>
        <taxon>Ericales</taxon>
        <taxon>Theaceae</taxon>
        <taxon>Camellia</taxon>
    </lineage>
</organism>
<dbReference type="Proteomes" id="UP001060215">
    <property type="component" value="Chromosome 5"/>
</dbReference>
<dbReference type="EMBL" id="CM045762">
    <property type="protein sequence ID" value="KAI8010210.1"/>
    <property type="molecule type" value="Genomic_DNA"/>
</dbReference>
<keyword evidence="2" id="KW-1185">Reference proteome</keyword>
<proteinExistence type="predicted"/>
<accession>A0ACC0HAG0</accession>
<sequence>MQTYRASFGGTIWIKGDISQATEVYFNEKTPFHLKKFPSDEEPKKIVKALRENWHPNFANISPIFQVDGQSGYFLAFEKLGKSLGEFMKENKQLFFRDHLISEMYQQVLIELLRIFRHLLKLEVKGNLTIQNIFISGGAYCHITVIDYSVRVSQGGNSNWKELELLVRDMNAACGYAYKIGDMESFLKGLSNGYKNFFDNLHTFPLFWTLEMRRSLTCDVWDLAKDTPRRIFRPMMFGQSWELIIQNHSKLSKIKAHIDAFEALNRPRKFFGQVLSVVSVDELSSRACLALIRKSFAHFGKLKQALHDPDIQYEEDIQRLWESVFPDHIRMLRDVALVFEATLPSKLVPEMEVLKDMWLLDP</sequence>